<evidence type="ECO:0000313" key="4">
    <source>
        <dbReference type="EMBL" id="KAJ7721966.1"/>
    </source>
</evidence>
<evidence type="ECO:0000256" key="2">
    <source>
        <dbReference type="SAM" id="MobiDB-lite"/>
    </source>
</evidence>
<gene>
    <name evidence="4" type="ORF">DFH07DRAFT_783991</name>
</gene>
<proteinExistence type="predicted"/>
<feature type="coiled-coil region" evidence="1">
    <location>
        <begin position="1228"/>
        <end position="1255"/>
    </location>
</feature>
<name>A0AAD7HJ75_9AGAR</name>
<reference evidence="4" key="1">
    <citation type="submission" date="2023-03" db="EMBL/GenBank/DDBJ databases">
        <title>Massive genome expansion in bonnet fungi (Mycena s.s.) driven by repeated elements and novel gene families across ecological guilds.</title>
        <authorList>
            <consortium name="Lawrence Berkeley National Laboratory"/>
            <person name="Harder C.B."/>
            <person name="Miyauchi S."/>
            <person name="Viragh M."/>
            <person name="Kuo A."/>
            <person name="Thoen E."/>
            <person name="Andreopoulos B."/>
            <person name="Lu D."/>
            <person name="Skrede I."/>
            <person name="Drula E."/>
            <person name="Henrissat B."/>
            <person name="Morin E."/>
            <person name="Kohler A."/>
            <person name="Barry K."/>
            <person name="LaButti K."/>
            <person name="Morin E."/>
            <person name="Salamov A."/>
            <person name="Lipzen A."/>
            <person name="Mereny Z."/>
            <person name="Hegedus B."/>
            <person name="Baldrian P."/>
            <person name="Stursova M."/>
            <person name="Weitz H."/>
            <person name="Taylor A."/>
            <person name="Grigoriev I.V."/>
            <person name="Nagy L.G."/>
            <person name="Martin F."/>
            <person name="Kauserud H."/>
        </authorList>
    </citation>
    <scope>NUCLEOTIDE SEQUENCE</scope>
    <source>
        <strain evidence="4">CBHHK188m</strain>
    </source>
</reference>
<feature type="region of interest" description="Disordered" evidence="2">
    <location>
        <begin position="65"/>
        <end position="115"/>
    </location>
</feature>
<keyword evidence="5" id="KW-1185">Reference proteome</keyword>
<dbReference type="InterPro" id="IPR040521">
    <property type="entry name" value="KDZ"/>
</dbReference>
<feature type="region of interest" description="Disordered" evidence="2">
    <location>
        <begin position="288"/>
        <end position="312"/>
    </location>
</feature>
<feature type="domain" description="CxC2-like cysteine cluster KDZ transposase-associated" evidence="3">
    <location>
        <begin position="485"/>
        <end position="590"/>
    </location>
</feature>
<organism evidence="4 5">
    <name type="scientific">Mycena maculata</name>
    <dbReference type="NCBI Taxonomy" id="230809"/>
    <lineage>
        <taxon>Eukaryota</taxon>
        <taxon>Fungi</taxon>
        <taxon>Dikarya</taxon>
        <taxon>Basidiomycota</taxon>
        <taxon>Agaricomycotina</taxon>
        <taxon>Agaricomycetes</taxon>
        <taxon>Agaricomycetidae</taxon>
        <taxon>Agaricales</taxon>
        <taxon>Marasmiineae</taxon>
        <taxon>Mycenaceae</taxon>
        <taxon>Mycena</taxon>
    </lineage>
</organism>
<dbReference type="Proteomes" id="UP001215280">
    <property type="component" value="Unassembled WGS sequence"/>
</dbReference>
<feature type="region of interest" description="Disordered" evidence="2">
    <location>
        <begin position="372"/>
        <end position="400"/>
    </location>
</feature>
<dbReference type="Pfam" id="PF18758">
    <property type="entry name" value="KDZ"/>
    <property type="match status" value="1"/>
</dbReference>
<feature type="compositionally biased region" description="Polar residues" evidence="2">
    <location>
        <begin position="290"/>
        <end position="312"/>
    </location>
</feature>
<accession>A0AAD7HJ75</accession>
<dbReference type="EMBL" id="JARJLG010000263">
    <property type="protein sequence ID" value="KAJ7721966.1"/>
    <property type="molecule type" value="Genomic_DNA"/>
</dbReference>
<evidence type="ECO:0000313" key="5">
    <source>
        <dbReference type="Proteomes" id="UP001215280"/>
    </source>
</evidence>
<sequence>MSSQPVECDLPRFLVSFPARLLERQRLLRQYRANFHAAAHSSTCQVTYDLACQYLKNMHEVQKAAADLAPESDRDSIISDDSGPPPLEPREASPIADIPPFHVPSMTAPSATTTDGEQVEKWYEYWTNKVDGFGEWGIPGSLLGDFRGGHTDGEGIERAWASVGRQQTDDGNLDDGTVDSHHLQIISLHGIRDVDCTCHDSRHSKYTRQEAYAFADEAGHVVVKKIEDASVAALLITSSLYCPLHLLCFSDIFWGKRRCAKENKRRNKAANKRPGVPQGAYPGAVRLTMSRGNSSPIRAPNSSPGRAPNASQRVDAIIEYEVRPGELARDTGLFVSRDGKRVTRIGLNEGLKKRKVKPSDLDDAYGDWVPLPPKGYSEEADEDADNIETGGKRKRNGPGETMRAWRPLVQRFLDEFLRWEGLGGAMRERSCSCCRVPWESHARRFRCRECGVFIQCLECVLTRHTLTPLHKLQEWRGRAWFPTTLESLGSVYQLGHGGHPCKHPAPAVRTMIVIDIGHIHSVKFRYCACNHSDTAQNLEQLLRNDWYLATTVDPVTCATFASLEMFRLLNVVGNINVKDYVGTLEQLTNACDVRGVPDRYKAFASMARQHAFLTRLKRAGRGHDPAGVAGTKNGECAVQCWCCPHDNINLPEGWRDVAPEFRFLYMIVLAMDANFRLKNRLRANEHEDRPLGSGWGHLVEEAPYKEHLKGYVAEKDYMHRLRGITTNGHSLDDRTSVLRGGRGGVRATRGCATTGGWGLAERGTIRQYGLHIVVRNPGDNSHVHRDLVRHCLPMENQFPGTDGPEAMCLDLGRVNLLYGLPVWHAAAHERKCQIQNSLTYIPGVGRTNGEGIERTWSGFNPMAGGARADAFEDKIDHHNFLKNINQAFKDVDSTLKKSLRKKWQKKIDDWIKDPSKPNPYELEGGQEGGPSEAAIRLSLTQEEAREAAIGGGKLHGSSVTSFLTAGLQLEESQRRIRTEPKGRALLVSNQSERVAEIRRAFFVKLSKFRKLQEVYMPAAVREVEREEDLRDADLPPPKAEEVKLYLPSGLGTSEREEGCRKGLAAMEAKLREGQCRDALIQMRSRLHAKRHLITYRDTAVAGQHAATWAYTLIERVGERVDALATKYRRAREALIALQGRAACGHLKELKAGDIQLDEEQEVDARVQRKLGEISSKSSRRQGGGLSSKEKMFSWIWTEGGGPGRDEEELHDCKRLGTDASLLAVRVEWSKAKARKERWEEEVELLREEMKRVLRFLWWHTMWWEIRRATRREGVTPELLAGLQAYAARQAAIHREITRGFKRVWDQSVETVVQQAVQEDVLVAEGMTTFVRMMKTWANIDGCRGGGGQINCLFEHLEYAIILIEELFEGREKDLSAAAPPGGHKPAKEEPLWKANYVCGYTHLQRLYGTTTGAASSSARAAVRGARGIRVFGPVTVAVSVHRGLVLRVQRSRAAVGPRLRCDKPKNSKIKVDAPVAQGNNCGGVGCQRAVRSRVSIEVMEDEDELESCLSRPDEVEVNKSRCSAAVSEVMDPATTCFMTSDTRSIPPTAACANGRCFCGGEMQLADLDAGGARKLGLVSAGCCWLAALLARRANMEVVSAAVLCKCHGDERGAGAEAGCTVVTPRRRCCVRSVNQPKEKNQKKNQNKFTKFKIKVDAGNGRGEPRAVFVQSGWHCFVVVAVGKKEA</sequence>
<keyword evidence="1" id="KW-0175">Coiled coil</keyword>
<evidence type="ECO:0000259" key="3">
    <source>
        <dbReference type="Pfam" id="PF18803"/>
    </source>
</evidence>
<evidence type="ECO:0000256" key="1">
    <source>
        <dbReference type="SAM" id="Coils"/>
    </source>
</evidence>
<comment type="caution">
    <text evidence="4">The sequence shown here is derived from an EMBL/GenBank/DDBJ whole genome shotgun (WGS) entry which is preliminary data.</text>
</comment>
<protein>
    <recommendedName>
        <fullName evidence="3">CxC2-like cysteine cluster KDZ transposase-associated domain-containing protein</fullName>
    </recommendedName>
</protein>
<dbReference type="InterPro" id="IPR041457">
    <property type="entry name" value="CxC2_KDZ-assoc"/>
</dbReference>
<dbReference type="Pfam" id="PF18803">
    <property type="entry name" value="CxC2"/>
    <property type="match status" value="1"/>
</dbReference>